<name>A0A2P6N466_9EUKA</name>
<accession>A0A2P6N466</accession>
<proteinExistence type="predicted"/>
<evidence type="ECO:0000313" key="1">
    <source>
        <dbReference type="EMBL" id="PRP78736.1"/>
    </source>
</evidence>
<dbReference type="InParanoid" id="A0A2P6N466"/>
<organism evidence="1 2">
    <name type="scientific">Planoprotostelium fungivorum</name>
    <dbReference type="NCBI Taxonomy" id="1890364"/>
    <lineage>
        <taxon>Eukaryota</taxon>
        <taxon>Amoebozoa</taxon>
        <taxon>Evosea</taxon>
        <taxon>Variosea</taxon>
        <taxon>Cavosteliida</taxon>
        <taxon>Cavosteliaceae</taxon>
        <taxon>Planoprotostelium</taxon>
    </lineage>
</organism>
<reference evidence="1 2" key="1">
    <citation type="journal article" date="2018" name="Genome Biol. Evol.">
        <title>Multiple Roots of Fruiting Body Formation in Amoebozoa.</title>
        <authorList>
            <person name="Hillmann F."/>
            <person name="Forbes G."/>
            <person name="Novohradska S."/>
            <person name="Ferling I."/>
            <person name="Riege K."/>
            <person name="Groth M."/>
            <person name="Westermann M."/>
            <person name="Marz M."/>
            <person name="Spaller T."/>
            <person name="Winckler T."/>
            <person name="Schaap P."/>
            <person name="Glockner G."/>
        </authorList>
    </citation>
    <scope>NUCLEOTIDE SEQUENCE [LARGE SCALE GENOMIC DNA]</scope>
    <source>
        <strain evidence="1 2">Jena</strain>
    </source>
</reference>
<dbReference type="AlphaFoldDB" id="A0A2P6N466"/>
<dbReference type="Proteomes" id="UP000241769">
    <property type="component" value="Unassembled WGS sequence"/>
</dbReference>
<sequence length="101" mass="11800">MREMNLSVPQENPQKWKDGMFRYYQWDCLLMTVSVDHGRISLLSRGLIVLVTHLIFSVIIRSARSLEEEHTTLLPRAIVVRRCKWRLESGRVSNCQDLSNA</sequence>
<keyword evidence="2" id="KW-1185">Reference proteome</keyword>
<protein>
    <submittedName>
        <fullName evidence="1">Uncharacterized protein</fullName>
    </submittedName>
</protein>
<gene>
    <name evidence="1" type="ORF">PROFUN_13314</name>
</gene>
<comment type="caution">
    <text evidence="1">The sequence shown here is derived from an EMBL/GenBank/DDBJ whole genome shotgun (WGS) entry which is preliminary data.</text>
</comment>
<evidence type="ECO:0000313" key="2">
    <source>
        <dbReference type="Proteomes" id="UP000241769"/>
    </source>
</evidence>
<dbReference type="EMBL" id="MDYQ01000208">
    <property type="protein sequence ID" value="PRP78736.1"/>
    <property type="molecule type" value="Genomic_DNA"/>
</dbReference>